<reference evidence="2" key="1">
    <citation type="submission" date="2021-01" db="EMBL/GenBank/DDBJ databases">
        <title>Adiantum capillus-veneris genome.</title>
        <authorList>
            <person name="Fang Y."/>
            <person name="Liao Q."/>
        </authorList>
    </citation>
    <scope>NUCLEOTIDE SEQUENCE</scope>
    <source>
        <strain evidence="2">H3</strain>
        <tissue evidence="2">Leaf</tissue>
    </source>
</reference>
<feature type="transmembrane region" description="Helical" evidence="1">
    <location>
        <begin position="14"/>
        <end position="33"/>
    </location>
</feature>
<keyword evidence="1" id="KW-0812">Transmembrane</keyword>
<dbReference type="EMBL" id="JABFUD020000002">
    <property type="protein sequence ID" value="KAI5082884.1"/>
    <property type="molecule type" value="Genomic_DNA"/>
</dbReference>
<sequence length="66" mass="7281">MIDVVTKEVELCSYLLFFSILVLMLVAVTPFCGRFSSKPARCLCPDSSLVSSGKRVVSRSAECSFR</sequence>
<protein>
    <submittedName>
        <fullName evidence="2">Uncharacterized protein</fullName>
    </submittedName>
</protein>
<organism evidence="2 3">
    <name type="scientific">Adiantum capillus-veneris</name>
    <name type="common">Maidenhair fern</name>
    <dbReference type="NCBI Taxonomy" id="13818"/>
    <lineage>
        <taxon>Eukaryota</taxon>
        <taxon>Viridiplantae</taxon>
        <taxon>Streptophyta</taxon>
        <taxon>Embryophyta</taxon>
        <taxon>Tracheophyta</taxon>
        <taxon>Polypodiopsida</taxon>
        <taxon>Polypodiidae</taxon>
        <taxon>Polypodiales</taxon>
        <taxon>Pteridineae</taxon>
        <taxon>Pteridaceae</taxon>
        <taxon>Vittarioideae</taxon>
        <taxon>Adiantum</taxon>
    </lineage>
</organism>
<proteinExistence type="predicted"/>
<gene>
    <name evidence="2" type="ORF">GOP47_0002627</name>
</gene>
<name>A0A9D4ZPC5_ADICA</name>
<evidence type="ECO:0000313" key="3">
    <source>
        <dbReference type="Proteomes" id="UP000886520"/>
    </source>
</evidence>
<dbReference type="AlphaFoldDB" id="A0A9D4ZPC5"/>
<evidence type="ECO:0000313" key="2">
    <source>
        <dbReference type="EMBL" id="KAI5082884.1"/>
    </source>
</evidence>
<evidence type="ECO:0000256" key="1">
    <source>
        <dbReference type="SAM" id="Phobius"/>
    </source>
</evidence>
<keyword evidence="1" id="KW-1133">Transmembrane helix</keyword>
<keyword evidence="1" id="KW-0472">Membrane</keyword>
<dbReference type="Proteomes" id="UP000886520">
    <property type="component" value="Chromosome 3"/>
</dbReference>
<accession>A0A9D4ZPC5</accession>
<keyword evidence="3" id="KW-1185">Reference proteome</keyword>
<comment type="caution">
    <text evidence="2">The sequence shown here is derived from an EMBL/GenBank/DDBJ whole genome shotgun (WGS) entry which is preliminary data.</text>
</comment>